<protein>
    <submittedName>
        <fullName evidence="5">Ketoacyl-ACP synthase III</fullName>
    </submittedName>
</protein>
<dbReference type="EMBL" id="JACGZW010000004">
    <property type="protein sequence ID" value="MBB1154449.1"/>
    <property type="molecule type" value="Genomic_DNA"/>
</dbReference>
<keyword evidence="6" id="KW-1185">Reference proteome</keyword>
<organism evidence="5 6">
    <name type="scientific">Amycolatopsis dendrobii</name>
    <dbReference type="NCBI Taxonomy" id="2760662"/>
    <lineage>
        <taxon>Bacteria</taxon>
        <taxon>Bacillati</taxon>
        <taxon>Actinomycetota</taxon>
        <taxon>Actinomycetes</taxon>
        <taxon>Pseudonocardiales</taxon>
        <taxon>Pseudonocardiaceae</taxon>
        <taxon>Amycolatopsis</taxon>
    </lineage>
</organism>
<gene>
    <name evidence="5" type="ORF">H4281_15005</name>
</gene>
<dbReference type="Pfam" id="PF08545">
    <property type="entry name" value="ACP_syn_III"/>
    <property type="match status" value="1"/>
</dbReference>
<dbReference type="GO" id="GO:0044550">
    <property type="term" value="P:secondary metabolite biosynthetic process"/>
    <property type="evidence" value="ECO:0007669"/>
    <property type="project" value="TreeGrafter"/>
</dbReference>
<keyword evidence="2" id="KW-0012">Acyltransferase</keyword>
<evidence type="ECO:0000256" key="2">
    <source>
        <dbReference type="ARBA" id="ARBA00023315"/>
    </source>
</evidence>
<reference evidence="5 6" key="1">
    <citation type="submission" date="2020-08" db="EMBL/GenBank/DDBJ databases">
        <title>Amycolatopsis sp. nov. DR6-1 isolated from Dendrobium heterocarpum.</title>
        <authorList>
            <person name="Tedsree N."/>
            <person name="Kuncharoen N."/>
            <person name="Likhitwitayawuid K."/>
            <person name="Tanasupawat S."/>
        </authorList>
    </citation>
    <scope>NUCLEOTIDE SEQUENCE [LARGE SCALE GENOMIC DNA]</scope>
    <source>
        <strain evidence="5 6">DR6-1</strain>
    </source>
</reference>
<sequence length="336" mass="35873">MAVTADPHLSQEETLMYAHASPAWTGSGLSFTGLGHYYPRTVVRHHDGIEVAGRTYHQEEIDELGVHSLHRAEEDETVEFMAARAATAALGKAGREPGEIDLLVLANWTDRQWIPELAPAVAASIGAAEALAFDVCGACTGFVHAVQIASAMLTADPSARRAVVVAADRFTRRARIGTRGQLVFGDAAGAVVLEKGDPETGGLRDSILACDASEADTVAARDGWLRPKPELIDLAVRSSLSVAERLLERNQLKVSDIQWLVPHPGNNAIHTGVRDGLDLPGEKFVTNFADRGNTGCASIPIALSEYTESGRLRPGDLVLSTAVGSGWYYGGLLYQL</sequence>
<dbReference type="GO" id="GO:0004315">
    <property type="term" value="F:3-oxoacyl-[acyl-carrier-protein] synthase activity"/>
    <property type="evidence" value="ECO:0007669"/>
    <property type="project" value="InterPro"/>
</dbReference>
<name>A0A7W3VWC4_9PSEU</name>
<dbReference type="AlphaFoldDB" id="A0A7W3VWC4"/>
<dbReference type="RefSeq" id="WP_182891490.1">
    <property type="nucleotide sequence ID" value="NZ_JACGZW010000004.1"/>
</dbReference>
<evidence type="ECO:0000259" key="3">
    <source>
        <dbReference type="Pfam" id="PF08541"/>
    </source>
</evidence>
<evidence type="ECO:0000259" key="4">
    <source>
        <dbReference type="Pfam" id="PF08545"/>
    </source>
</evidence>
<dbReference type="SUPFAM" id="SSF53901">
    <property type="entry name" value="Thiolase-like"/>
    <property type="match status" value="1"/>
</dbReference>
<dbReference type="PANTHER" id="PTHR34069:SF2">
    <property type="entry name" value="BETA-KETOACYL-[ACYL-CARRIER-PROTEIN] SYNTHASE III"/>
    <property type="match status" value="1"/>
</dbReference>
<comment type="caution">
    <text evidence="5">The sequence shown here is derived from an EMBL/GenBank/DDBJ whole genome shotgun (WGS) entry which is preliminary data.</text>
</comment>
<dbReference type="CDD" id="cd00830">
    <property type="entry name" value="KAS_III"/>
    <property type="match status" value="1"/>
</dbReference>
<dbReference type="PANTHER" id="PTHR34069">
    <property type="entry name" value="3-OXOACYL-[ACYL-CARRIER-PROTEIN] SYNTHASE 3"/>
    <property type="match status" value="1"/>
</dbReference>
<keyword evidence="1" id="KW-0808">Transferase</keyword>
<proteinExistence type="predicted"/>
<feature type="domain" description="Beta-ketoacyl-[acyl-carrier-protein] synthase III C-terminal" evidence="3">
    <location>
        <begin position="247"/>
        <end position="335"/>
    </location>
</feature>
<dbReference type="Gene3D" id="3.40.47.10">
    <property type="match status" value="2"/>
</dbReference>
<dbReference type="Pfam" id="PF08541">
    <property type="entry name" value="ACP_syn_III_C"/>
    <property type="match status" value="1"/>
</dbReference>
<dbReference type="InterPro" id="IPR016039">
    <property type="entry name" value="Thiolase-like"/>
</dbReference>
<dbReference type="InterPro" id="IPR013747">
    <property type="entry name" value="ACP_syn_III_C"/>
</dbReference>
<feature type="domain" description="Beta-ketoacyl-[acyl-carrier-protein] synthase III N-terminal" evidence="4">
    <location>
        <begin position="133"/>
        <end position="210"/>
    </location>
</feature>
<dbReference type="GO" id="GO:0006633">
    <property type="term" value="P:fatty acid biosynthetic process"/>
    <property type="evidence" value="ECO:0007669"/>
    <property type="project" value="InterPro"/>
</dbReference>
<dbReference type="Proteomes" id="UP000526734">
    <property type="component" value="Unassembled WGS sequence"/>
</dbReference>
<evidence type="ECO:0000313" key="5">
    <source>
        <dbReference type="EMBL" id="MBB1154449.1"/>
    </source>
</evidence>
<dbReference type="InterPro" id="IPR013751">
    <property type="entry name" value="ACP_syn_III_N"/>
</dbReference>
<accession>A0A7W3VWC4</accession>
<evidence type="ECO:0000256" key="1">
    <source>
        <dbReference type="ARBA" id="ARBA00022679"/>
    </source>
</evidence>
<evidence type="ECO:0000313" key="6">
    <source>
        <dbReference type="Proteomes" id="UP000526734"/>
    </source>
</evidence>